<comment type="caution">
    <text evidence="11">The sequence shown here is derived from an EMBL/GenBank/DDBJ whole genome shotgun (WGS) entry which is preliminary data.</text>
</comment>
<name>A0A916Z120_9BACT</name>
<keyword evidence="12" id="KW-1185">Reference proteome</keyword>
<dbReference type="GO" id="GO:0050136">
    <property type="term" value="F:NADH dehydrogenase (quinone) (non-electrogenic) activity"/>
    <property type="evidence" value="ECO:0007669"/>
    <property type="project" value="UniProtKB-UniRule"/>
</dbReference>
<dbReference type="GO" id="GO:0048038">
    <property type="term" value="F:quinone binding"/>
    <property type="evidence" value="ECO:0007669"/>
    <property type="project" value="UniProtKB-KW"/>
</dbReference>
<reference evidence="11" key="2">
    <citation type="submission" date="2020-09" db="EMBL/GenBank/DDBJ databases">
        <authorList>
            <person name="Sun Q."/>
            <person name="Zhou Y."/>
        </authorList>
    </citation>
    <scope>NUCLEOTIDE SEQUENCE</scope>
    <source>
        <strain evidence="11">CGMCC 1.15958</strain>
    </source>
</reference>
<organism evidence="11 12">
    <name type="scientific">Emticicia aquatilis</name>
    <dbReference type="NCBI Taxonomy" id="1537369"/>
    <lineage>
        <taxon>Bacteria</taxon>
        <taxon>Pseudomonadati</taxon>
        <taxon>Bacteroidota</taxon>
        <taxon>Cytophagia</taxon>
        <taxon>Cytophagales</taxon>
        <taxon>Leadbetterellaceae</taxon>
        <taxon>Emticicia</taxon>
    </lineage>
</organism>
<comment type="function">
    <text evidence="10">NDH-1 shuttles electrons from NADH, via FMN and iron-sulfur (Fe-S) centers, to quinones in the respiratory chain. The immediate electron acceptor for the enzyme in this species is believed to be a menaquinone. Couples the redox reaction to proton translocation (for every two electrons transferred, four hydrogen ions are translocated across the cytoplasmic membrane), and thus conserves the redox energy in a proton gradient.</text>
</comment>
<dbReference type="Pfam" id="PF00420">
    <property type="entry name" value="Oxidored_q2"/>
    <property type="match status" value="1"/>
</dbReference>
<dbReference type="HAMAP" id="MF_01456">
    <property type="entry name" value="NDH1_NuoK"/>
    <property type="match status" value="1"/>
</dbReference>
<evidence type="ECO:0000256" key="5">
    <source>
        <dbReference type="ARBA" id="ARBA00022692"/>
    </source>
</evidence>
<feature type="transmembrane region" description="Helical" evidence="10">
    <location>
        <begin position="61"/>
        <end position="85"/>
    </location>
</feature>
<proteinExistence type="inferred from homology"/>
<gene>
    <name evidence="10 11" type="primary">nuoK</name>
    <name evidence="11" type="ORF">GCM10011514_38560</name>
</gene>
<comment type="catalytic activity">
    <reaction evidence="10">
        <text>a quinone + NADH + 5 H(+)(in) = a quinol + NAD(+) + 4 H(+)(out)</text>
        <dbReference type="Rhea" id="RHEA:57888"/>
        <dbReference type="ChEBI" id="CHEBI:15378"/>
        <dbReference type="ChEBI" id="CHEBI:24646"/>
        <dbReference type="ChEBI" id="CHEBI:57540"/>
        <dbReference type="ChEBI" id="CHEBI:57945"/>
        <dbReference type="ChEBI" id="CHEBI:132124"/>
    </reaction>
</comment>
<evidence type="ECO:0000256" key="4">
    <source>
        <dbReference type="ARBA" id="ARBA00022448"/>
    </source>
</evidence>
<dbReference type="NCBIfam" id="NF004320">
    <property type="entry name" value="PRK05715.1-2"/>
    <property type="match status" value="1"/>
</dbReference>
<keyword evidence="7 10" id="KW-1278">Translocase</keyword>
<keyword evidence="10" id="KW-0520">NAD</keyword>
<reference evidence="11" key="1">
    <citation type="journal article" date="2014" name="Int. J. Syst. Evol. Microbiol.">
        <title>Complete genome sequence of Corynebacterium casei LMG S-19264T (=DSM 44701T), isolated from a smear-ripened cheese.</title>
        <authorList>
            <consortium name="US DOE Joint Genome Institute (JGI-PGF)"/>
            <person name="Walter F."/>
            <person name="Albersmeier A."/>
            <person name="Kalinowski J."/>
            <person name="Ruckert C."/>
        </authorList>
    </citation>
    <scope>NUCLEOTIDE SEQUENCE</scope>
    <source>
        <strain evidence="11">CGMCC 1.15958</strain>
    </source>
</reference>
<dbReference type="Proteomes" id="UP000609064">
    <property type="component" value="Unassembled WGS sequence"/>
</dbReference>
<dbReference type="PANTHER" id="PTHR11434">
    <property type="entry name" value="NADH-UBIQUINONE OXIDOREDUCTASE SUBUNIT ND4L"/>
    <property type="match status" value="1"/>
</dbReference>
<comment type="subunit">
    <text evidence="10">NDH-1 is composed of 14 different subunits. Subunits NuoA, H, J, K, L, M, N constitute the membrane sector of the complex.</text>
</comment>
<evidence type="ECO:0000256" key="3">
    <source>
        <dbReference type="ARBA" id="ARBA00010519"/>
    </source>
</evidence>
<dbReference type="PANTHER" id="PTHR11434:SF16">
    <property type="entry name" value="NADH-UBIQUINONE OXIDOREDUCTASE CHAIN 4L"/>
    <property type="match status" value="1"/>
</dbReference>
<feature type="transmembrane region" description="Helical" evidence="10">
    <location>
        <begin position="7"/>
        <end position="23"/>
    </location>
</feature>
<evidence type="ECO:0000256" key="9">
    <source>
        <dbReference type="ARBA" id="ARBA00023136"/>
    </source>
</evidence>
<dbReference type="GO" id="GO:0005886">
    <property type="term" value="C:plasma membrane"/>
    <property type="evidence" value="ECO:0007669"/>
    <property type="project" value="UniProtKB-SubCell"/>
</dbReference>
<keyword evidence="10" id="KW-1003">Cell membrane</keyword>
<evidence type="ECO:0000256" key="8">
    <source>
        <dbReference type="ARBA" id="ARBA00022989"/>
    </source>
</evidence>
<dbReference type="InterPro" id="IPR039428">
    <property type="entry name" value="NUOK/Mnh_C1-like"/>
</dbReference>
<comment type="similarity">
    <text evidence="3 10">Belongs to the complex I subunit 4L family.</text>
</comment>
<dbReference type="FunFam" id="1.10.287.3510:FF:000001">
    <property type="entry name" value="NADH-quinone oxidoreductase subunit K"/>
    <property type="match status" value="1"/>
</dbReference>
<evidence type="ECO:0000256" key="7">
    <source>
        <dbReference type="ARBA" id="ARBA00022967"/>
    </source>
</evidence>
<comment type="subcellular location">
    <subcellularLocation>
        <location evidence="10">Cell membrane</location>
        <topology evidence="10">Multi-pass membrane protein</topology>
    </subcellularLocation>
    <subcellularLocation>
        <location evidence="2">Membrane</location>
        <topology evidence="2">Multi-pass membrane protein</topology>
    </subcellularLocation>
</comment>
<dbReference type="EMBL" id="BMKK01000008">
    <property type="protein sequence ID" value="GGD70757.1"/>
    <property type="molecule type" value="Genomic_DNA"/>
</dbReference>
<feature type="transmembrane region" description="Helical" evidence="10">
    <location>
        <begin position="29"/>
        <end position="49"/>
    </location>
</feature>
<dbReference type="GO" id="GO:0030964">
    <property type="term" value="C:NADH dehydrogenase complex"/>
    <property type="evidence" value="ECO:0007669"/>
    <property type="project" value="TreeGrafter"/>
</dbReference>
<keyword evidence="5 10" id="KW-0812">Transmembrane</keyword>
<keyword evidence="4 10" id="KW-0813">Transport</keyword>
<evidence type="ECO:0000256" key="2">
    <source>
        <dbReference type="ARBA" id="ARBA00004141"/>
    </source>
</evidence>
<keyword evidence="9 10" id="KW-0472">Membrane</keyword>
<dbReference type="EC" id="7.1.1.-" evidence="10"/>
<keyword evidence="8 10" id="KW-1133">Transmembrane helix</keyword>
<dbReference type="RefSeq" id="WP_188768448.1">
    <property type="nucleotide sequence ID" value="NZ_BMKK01000008.1"/>
</dbReference>
<protein>
    <recommendedName>
        <fullName evidence="10">NADH-quinone oxidoreductase subunit K</fullName>
        <ecNumber evidence="10">7.1.1.-</ecNumber>
    </recommendedName>
    <alternativeName>
        <fullName evidence="10">NADH dehydrogenase I subunit K</fullName>
    </alternativeName>
    <alternativeName>
        <fullName evidence="10">NDH-1 subunit K</fullName>
    </alternativeName>
</protein>
<sequence>MIAIQNYLVISALLFSIGLAIAVTKRNAILILMGIELMLNAVNLNLVAFSQYDPNRLQGQMFVLFIMVVAAAEITVALAIILKLYDYFKNLDLDEINSLKK</sequence>
<dbReference type="InterPro" id="IPR001133">
    <property type="entry name" value="NADH_UbQ_OxRdtase_chain4L/K"/>
</dbReference>
<dbReference type="Gene3D" id="1.10.287.3510">
    <property type="match status" value="1"/>
</dbReference>
<dbReference type="AlphaFoldDB" id="A0A916Z120"/>
<dbReference type="GO" id="GO:0042773">
    <property type="term" value="P:ATP synthesis coupled electron transport"/>
    <property type="evidence" value="ECO:0007669"/>
    <property type="project" value="InterPro"/>
</dbReference>
<keyword evidence="6 10" id="KW-0874">Quinone</keyword>
<accession>A0A916Z120</accession>
<evidence type="ECO:0000256" key="6">
    <source>
        <dbReference type="ARBA" id="ARBA00022719"/>
    </source>
</evidence>
<evidence type="ECO:0000313" key="12">
    <source>
        <dbReference type="Proteomes" id="UP000609064"/>
    </source>
</evidence>
<evidence type="ECO:0000256" key="1">
    <source>
        <dbReference type="ARBA" id="ARBA00002378"/>
    </source>
</evidence>
<comment type="function">
    <text evidence="1">NDH-1 shuttles electrons from NADH, via FMN and iron-sulfur (Fe-S) centers, to quinones in the respiratory chain. The immediate electron acceptor for the enzyme in this species is believed to be ubiquinone. Couples the redox reaction to proton translocation (for every two electrons transferred, four hydrogen ions are translocated across the cytoplasmic membrane), and thus conserves the redox energy in a proton gradient.</text>
</comment>
<evidence type="ECO:0000256" key="10">
    <source>
        <dbReference type="HAMAP-Rule" id="MF_01456"/>
    </source>
</evidence>
<evidence type="ECO:0000313" key="11">
    <source>
        <dbReference type="EMBL" id="GGD70757.1"/>
    </source>
</evidence>